<evidence type="ECO:0000256" key="6">
    <source>
        <dbReference type="ARBA" id="ARBA00049183"/>
    </source>
</evidence>
<dbReference type="InterPro" id="IPR039901">
    <property type="entry name" value="Kdotransferase"/>
</dbReference>
<dbReference type="Pfam" id="PF04413">
    <property type="entry name" value="Glycos_transf_N"/>
    <property type="match status" value="1"/>
</dbReference>
<gene>
    <name evidence="10" type="ORF">SAMN05444377_1094</name>
</gene>
<dbReference type="Gene3D" id="3.40.50.2000">
    <property type="entry name" value="Glycogen Phosphorylase B"/>
    <property type="match status" value="1"/>
</dbReference>
<keyword evidence="11" id="KW-1185">Reference proteome</keyword>
<dbReference type="InterPro" id="IPR007507">
    <property type="entry name" value="Glycos_transf_N"/>
</dbReference>
<reference evidence="10 11" key="1">
    <citation type="submission" date="2016-11" db="EMBL/GenBank/DDBJ databases">
        <authorList>
            <person name="Jaros S."/>
            <person name="Januszkiewicz K."/>
            <person name="Wedrychowicz H."/>
        </authorList>
    </citation>
    <scope>NUCLEOTIDE SEQUENCE [LARGE SCALE GENOMIC DNA]</scope>
    <source>
        <strain evidence="10 11">DSM 25660</strain>
    </source>
</reference>
<dbReference type="GO" id="GO:0043842">
    <property type="term" value="F:Kdo transferase activity"/>
    <property type="evidence" value="ECO:0007669"/>
    <property type="project" value="UniProtKB-EC"/>
</dbReference>
<protein>
    <recommendedName>
        <fullName evidence="3 8">3-deoxy-D-manno-octulosonic acid transferase</fullName>
        <shortName evidence="8">Kdo transferase</shortName>
        <ecNumber evidence="2 8">2.4.99.12</ecNumber>
    </recommendedName>
    <alternativeName>
        <fullName evidence="5 8">Lipid IV(A) 3-deoxy-D-manno-octulosonic acid transferase</fullName>
    </alternativeName>
</protein>
<dbReference type="GO" id="GO:0009244">
    <property type="term" value="P:lipopolysaccharide core region biosynthetic process"/>
    <property type="evidence" value="ECO:0007669"/>
    <property type="project" value="UniProtKB-UniRule"/>
</dbReference>
<dbReference type="OrthoDB" id="9789797at2"/>
<dbReference type="InterPro" id="IPR038107">
    <property type="entry name" value="Glycos_transf_N_sf"/>
</dbReference>
<dbReference type="Gene3D" id="3.40.50.11720">
    <property type="entry name" value="3-Deoxy-D-manno-octulosonic-acid transferase, N-terminal domain"/>
    <property type="match status" value="1"/>
</dbReference>
<dbReference type="GO" id="GO:0009245">
    <property type="term" value="P:lipid A biosynthetic process"/>
    <property type="evidence" value="ECO:0007669"/>
    <property type="project" value="TreeGrafter"/>
</dbReference>
<evidence type="ECO:0000256" key="1">
    <source>
        <dbReference type="ARBA" id="ARBA00004713"/>
    </source>
</evidence>
<keyword evidence="8" id="KW-0472">Membrane</keyword>
<sequence>MRFAYSLLIRFVAIILPLLARFNAKLQRFVEGRKSVWQTLEKGLQGHQKTLWFHAASLGEYEQGLPVMEALKAKYPEYTFVLTFFSPSGYEVRKNNPVADLTVYLPLDTPENARRFLQTVQPEMAFFIKYEFWPNYLNQLRQQAIPTYLISGVFRPNQVFFKVYGGFYRKALRTFSHFFVQNDLSKTLLQSIGIKAISVSGDTRFDRVNTVLQRDNTLDFMEEFTQDATVIVIGSSWPKDEELLANYINEAPKNLKFVLAPHNIKSEQLDAFVALLKHPSVRYSQRDTLSLQDYSILIVDTVGLLTKIYAYADIAYVGGGFGYPGVHNVLEPATFGIPIVVGPHYDHFAEATALVHLGGCVSISNELELKTILDTWVANTLERKEKGKLCATFVQKNTGATEQIVSYITTNNKPTLTHEKM</sequence>
<dbReference type="EMBL" id="FQVQ01000009">
    <property type="protein sequence ID" value="SHF43809.1"/>
    <property type="molecule type" value="Genomic_DNA"/>
</dbReference>
<evidence type="ECO:0000259" key="9">
    <source>
        <dbReference type="Pfam" id="PF04413"/>
    </source>
</evidence>
<dbReference type="RefSeq" id="WP_073363382.1">
    <property type="nucleotide sequence ID" value="NZ_FQVQ01000009.1"/>
</dbReference>
<dbReference type="Proteomes" id="UP000184147">
    <property type="component" value="Unassembled WGS sequence"/>
</dbReference>
<proteinExistence type="inferred from homology"/>
<comment type="pathway">
    <text evidence="1 8">Bacterial outer membrane biogenesis; LPS core biosynthesis.</text>
</comment>
<keyword evidence="4 8" id="KW-0808">Transferase</keyword>
<comment type="catalytic activity">
    <reaction evidence="6 8">
        <text>lipid IVA (E. coli) + CMP-3-deoxy-beta-D-manno-octulosonate = alpha-Kdo-(2-&gt;6)-lipid IVA (E. coli) + CMP + H(+)</text>
        <dbReference type="Rhea" id="RHEA:28066"/>
        <dbReference type="ChEBI" id="CHEBI:15378"/>
        <dbReference type="ChEBI" id="CHEBI:58603"/>
        <dbReference type="ChEBI" id="CHEBI:60364"/>
        <dbReference type="ChEBI" id="CHEBI:60377"/>
        <dbReference type="ChEBI" id="CHEBI:85987"/>
        <dbReference type="EC" id="2.4.99.12"/>
    </reaction>
</comment>
<keyword evidence="8" id="KW-1003">Cell membrane</keyword>
<evidence type="ECO:0000256" key="8">
    <source>
        <dbReference type="RuleBase" id="RU365103"/>
    </source>
</evidence>
<dbReference type="PANTHER" id="PTHR42755:SF1">
    <property type="entry name" value="3-DEOXY-D-MANNO-OCTULOSONIC ACID TRANSFERASE, MITOCHONDRIAL-RELATED"/>
    <property type="match status" value="1"/>
</dbReference>
<comment type="function">
    <text evidence="8">Involved in lipopolysaccharide (LPS) biosynthesis. Catalyzes the transfer of 3-deoxy-D-manno-octulosonate (Kdo) residue(s) from CMP-Kdo to lipid IV(A), the tetraacyldisaccharide-1,4'-bisphosphate precursor of lipid A.</text>
</comment>
<dbReference type="UniPathway" id="UPA00958"/>
<evidence type="ECO:0000256" key="3">
    <source>
        <dbReference type="ARBA" id="ARBA00019077"/>
    </source>
</evidence>
<evidence type="ECO:0000256" key="2">
    <source>
        <dbReference type="ARBA" id="ARBA00012621"/>
    </source>
</evidence>
<dbReference type="AlphaFoldDB" id="A0A1M5BMR7"/>
<evidence type="ECO:0000313" key="11">
    <source>
        <dbReference type="Proteomes" id="UP000184147"/>
    </source>
</evidence>
<name>A0A1M5BMR7_9FLAO</name>
<feature type="active site" description="Proton acceptor" evidence="7">
    <location>
        <position position="60"/>
    </location>
</feature>
<comment type="similarity">
    <text evidence="8">Belongs to the glycosyltransferase group 1 family.</text>
</comment>
<dbReference type="EC" id="2.4.99.12" evidence="2 8"/>
<evidence type="ECO:0000256" key="7">
    <source>
        <dbReference type="PIRSR" id="PIRSR639901-1"/>
    </source>
</evidence>
<organism evidence="10 11">
    <name type="scientific">Flavobacterium fontis</name>
    <dbReference type="NCBI Taxonomy" id="1124188"/>
    <lineage>
        <taxon>Bacteria</taxon>
        <taxon>Pseudomonadati</taxon>
        <taxon>Bacteroidota</taxon>
        <taxon>Flavobacteriia</taxon>
        <taxon>Flavobacteriales</taxon>
        <taxon>Flavobacteriaceae</taxon>
        <taxon>Flavobacterium</taxon>
    </lineage>
</organism>
<dbReference type="STRING" id="1124188.SAMN05444377_1094"/>
<evidence type="ECO:0000313" key="10">
    <source>
        <dbReference type="EMBL" id="SHF43809.1"/>
    </source>
</evidence>
<dbReference type="PANTHER" id="PTHR42755">
    <property type="entry name" value="3-DEOXY-MANNO-OCTULOSONATE CYTIDYLYLTRANSFERASE"/>
    <property type="match status" value="1"/>
</dbReference>
<comment type="subcellular location">
    <subcellularLocation>
        <location evidence="8">Cell membrane</location>
    </subcellularLocation>
</comment>
<evidence type="ECO:0000256" key="5">
    <source>
        <dbReference type="ARBA" id="ARBA00031445"/>
    </source>
</evidence>
<feature type="domain" description="3-deoxy-D-manno-octulosonic-acid transferase N-terminal" evidence="9">
    <location>
        <begin position="45"/>
        <end position="206"/>
    </location>
</feature>
<dbReference type="GO" id="GO:0005886">
    <property type="term" value="C:plasma membrane"/>
    <property type="evidence" value="ECO:0007669"/>
    <property type="project" value="UniProtKB-SubCell"/>
</dbReference>
<accession>A0A1M5BMR7</accession>
<keyword evidence="8" id="KW-0448">Lipopolysaccharide biosynthesis</keyword>
<evidence type="ECO:0000256" key="4">
    <source>
        <dbReference type="ARBA" id="ARBA00022679"/>
    </source>
</evidence>